<dbReference type="InterPro" id="IPR050566">
    <property type="entry name" value="Deoxyribonucleoside_kinase"/>
</dbReference>
<evidence type="ECO:0000256" key="3">
    <source>
        <dbReference type="ARBA" id="ARBA00004305"/>
    </source>
</evidence>
<comment type="similarity">
    <text evidence="4 13">Belongs to the complex I NDUFA10 subunit family.</text>
</comment>
<keyword evidence="8 13" id="KW-0679">Respiratory chain</keyword>
<evidence type="ECO:0000256" key="7">
    <source>
        <dbReference type="ARBA" id="ARBA00022630"/>
    </source>
</evidence>
<organism evidence="15 16">
    <name type="scientific">Ceratina calcarata</name>
    <dbReference type="NCBI Taxonomy" id="156304"/>
    <lineage>
        <taxon>Eukaryota</taxon>
        <taxon>Metazoa</taxon>
        <taxon>Ecdysozoa</taxon>
        <taxon>Arthropoda</taxon>
        <taxon>Hexapoda</taxon>
        <taxon>Insecta</taxon>
        <taxon>Pterygota</taxon>
        <taxon>Neoptera</taxon>
        <taxon>Endopterygota</taxon>
        <taxon>Hymenoptera</taxon>
        <taxon>Apocrita</taxon>
        <taxon>Aculeata</taxon>
        <taxon>Apoidea</taxon>
        <taxon>Anthophila</taxon>
        <taxon>Apidae</taxon>
        <taxon>Ceratina</taxon>
        <taxon>Zadontomerus</taxon>
    </lineage>
</organism>
<evidence type="ECO:0000313" key="16">
    <source>
        <dbReference type="RefSeq" id="XP_017893110.1"/>
    </source>
</evidence>
<evidence type="ECO:0000256" key="13">
    <source>
        <dbReference type="PIRNR" id="PIRNR000543"/>
    </source>
</evidence>
<dbReference type="GO" id="GO:0005759">
    <property type="term" value="C:mitochondrial matrix"/>
    <property type="evidence" value="ECO:0007669"/>
    <property type="project" value="UniProtKB-SubCell"/>
</dbReference>
<dbReference type="InterPro" id="IPR031314">
    <property type="entry name" value="DNK_dom"/>
</dbReference>
<dbReference type="Proteomes" id="UP000694925">
    <property type="component" value="Unplaced"/>
</dbReference>
<feature type="domain" description="Deoxynucleoside kinase" evidence="14">
    <location>
        <begin position="77"/>
        <end position="285"/>
    </location>
</feature>
<accession>A0AAJ7JHU1</accession>
<keyword evidence="7 13" id="KW-0285">Flavoprotein</keyword>
<dbReference type="KEGG" id="ccal:108632808"/>
<dbReference type="PIRSF" id="PIRSF000543">
    <property type="entry name" value="NADH_UQ_42KD"/>
    <property type="match status" value="1"/>
</dbReference>
<evidence type="ECO:0000256" key="12">
    <source>
        <dbReference type="ARBA" id="ARBA00023128"/>
    </source>
</evidence>
<reference evidence="16" key="1">
    <citation type="submission" date="2025-08" db="UniProtKB">
        <authorList>
            <consortium name="RefSeq"/>
        </authorList>
    </citation>
    <scope>IDENTIFICATION</scope>
    <source>
        <tissue evidence="16">Whole body</tissue>
    </source>
</reference>
<dbReference type="Gene3D" id="3.40.50.300">
    <property type="entry name" value="P-loop containing nucleotide triphosphate hydrolases"/>
    <property type="match status" value="1"/>
</dbReference>
<keyword evidence="6 13" id="KW-0813">Transport</keyword>
<dbReference type="InterPro" id="IPR027417">
    <property type="entry name" value="P-loop_NTPase"/>
</dbReference>
<evidence type="ECO:0000256" key="8">
    <source>
        <dbReference type="ARBA" id="ARBA00022660"/>
    </source>
</evidence>
<gene>
    <name evidence="16" type="primary">LOC108632808</name>
</gene>
<evidence type="ECO:0000256" key="5">
    <source>
        <dbReference type="ARBA" id="ARBA00017279"/>
    </source>
</evidence>
<dbReference type="GO" id="GO:0006120">
    <property type="term" value="P:mitochondrial electron transport, NADH to ubiquinone"/>
    <property type="evidence" value="ECO:0007669"/>
    <property type="project" value="InterPro"/>
</dbReference>
<keyword evidence="9 13" id="KW-0274">FAD</keyword>
<keyword evidence="15" id="KW-1185">Reference proteome</keyword>
<comment type="function">
    <text evidence="2 13">Accessory subunit of the mitochondrial membrane respiratory chain NADH dehydrogenase (Complex I), that is believed not to be involved in catalysis. Complex I functions in the transfer of electrons from NADH to the respiratory chain. The immediate electron acceptor for the enzyme is believed to be ubiquinone.</text>
</comment>
<keyword evidence="12 13" id="KW-0496">Mitochondrion</keyword>
<dbReference type="AlphaFoldDB" id="A0AAJ7JHU1"/>
<evidence type="ECO:0000313" key="15">
    <source>
        <dbReference type="Proteomes" id="UP000694925"/>
    </source>
</evidence>
<proteinExistence type="inferred from homology"/>
<keyword evidence="11 13" id="KW-0249">Electron transport</keyword>
<dbReference type="GeneID" id="108632808"/>
<comment type="subcellular location">
    <subcellularLocation>
        <location evidence="3 13">Mitochondrion matrix</location>
    </subcellularLocation>
</comment>
<evidence type="ECO:0000256" key="4">
    <source>
        <dbReference type="ARBA" id="ARBA00008606"/>
    </source>
</evidence>
<dbReference type="CTD" id="42591"/>
<keyword evidence="10" id="KW-0809">Transit peptide</keyword>
<evidence type="ECO:0000256" key="1">
    <source>
        <dbReference type="ARBA" id="ARBA00001974"/>
    </source>
</evidence>
<evidence type="ECO:0000256" key="10">
    <source>
        <dbReference type="ARBA" id="ARBA00022946"/>
    </source>
</evidence>
<comment type="cofactor">
    <cofactor evidence="1 13">
        <name>FAD</name>
        <dbReference type="ChEBI" id="CHEBI:57692"/>
    </cofactor>
</comment>
<evidence type="ECO:0000256" key="11">
    <source>
        <dbReference type="ARBA" id="ARBA00022982"/>
    </source>
</evidence>
<evidence type="ECO:0000256" key="6">
    <source>
        <dbReference type="ARBA" id="ARBA00022448"/>
    </source>
</evidence>
<evidence type="ECO:0000256" key="2">
    <source>
        <dbReference type="ARBA" id="ARBA00003195"/>
    </source>
</evidence>
<dbReference type="SUPFAM" id="SSF52540">
    <property type="entry name" value="P-loop containing nucleoside triphosphate hydrolases"/>
    <property type="match status" value="1"/>
</dbReference>
<protein>
    <recommendedName>
        <fullName evidence="5 13">NADH dehydrogenase [ubiquinone] 1 alpha subcomplex subunit 10, mitochondrial</fullName>
    </recommendedName>
</protein>
<evidence type="ECO:0000256" key="9">
    <source>
        <dbReference type="ARBA" id="ARBA00022827"/>
    </source>
</evidence>
<dbReference type="PANTHER" id="PTHR10513">
    <property type="entry name" value="DEOXYNUCLEOSIDE KINASE"/>
    <property type="match status" value="1"/>
</dbReference>
<sequence length="416" mass="48435">MTSIFCVSVKGNTIGSLTRLCKISNYNATQVAFMKRLVLKEELPKPPPFPYWRRLCCPTTMFTDPTSFRYDENTKLIIVDGPPAAGKTKLCEKLAEEFGLLYMPPPTHDQMFVNPYGFDLRSLDPKLPAGCKSCDLNRFLTDPTNKQVPIFQMTYLYMRLEQYMNALVHILASGQGVVLNRSAFSDVAFVDAMYNAGYLSKAVVDELEEMKRRCMYHLLRPHLVIYLDVPPEVTIDNVKRRAIREEVNSKVINTNYLSDLDRVMKEKVLSSLTSTSEVLIYDWSKDGNPLDIVHDIEHTDLEEVPDREKFQDWIFIDAETMIMRLCLFHEKETIFNEMNAPMDKMATELYTTAEDDEIEHKVMEGVVSEKYEYGWNPELGDKYSWRKKFRIFKLSLFRRTPLDFVNCKFFDYKAYP</sequence>
<evidence type="ECO:0000259" key="14">
    <source>
        <dbReference type="Pfam" id="PF01712"/>
    </source>
</evidence>
<dbReference type="RefSeq" id="XP_017893110.1">
    <property type="nucleotide sequence ID" value="XM_018037621.2"/>
</dbReference>
<dbReference type="PANTHER" id="PTHR10513:SF15">
    <property type="entry name" value="NADH DEHYDROGENASE [UBIQUINONE] 1 ALPHA SUBCOMPLEX SUBUNIT 10, MITOCHONDRIAL"/>
    <property type="match status" value="1"/>
</dbReference>
<dbReference type="InterPro" id="IPR015828">
    <property type="entry name" value="NDUFA10"/>
</dbReference>
<name>A0AAJ7JHU1_9HYME</name>
<dbReference type="Pfam" id="PF01712">
    <property type="entry name" value="dNK"/>
    <property type="match status" value="1"/>
</dbReference>